<dbReference type="InterPro" id="IPR013078">
    <property type="entry name" value="His_Pase_superF_clade-1"/>
</dbReference>
<dbReference type="SUPFAM" id="SSF53254">
    <property type="entry name" value="Phosphoglycerate mutase-like"/>
    <property type="match status" value="1"/>
</dbReference>
<dbReference type="Proteomes" id="UP000243106">
    <property type="component" value="Unassembled WGS sequence"/>
</dbReference>
<sequence>MPPIGPSELILIRHAPADHGGRLVGRTDVSAILPGKDALSKLRAALSGCETVSSPARRCRETAAAVFPGRDIPEDACLWEQDFGAEDGLPFDALPDLGPLTLSELAQRRPPEGESFSDLCERAAPALERLEARAREGGSIAVIAHAGLVRAALSRALGHKEAGLAFEIAPLSLTRLRCHPGGLSIICVNAPGL</sequence>
<dbReference type="AlphaFoldDB" id="A0A1I5ZA68"/>
<dbReference type="RefSeq" id="WP_093012832.1">
    <property type="nucleotide sequence ID" value="NZ_FOXV01000008.1"/>
</dbReference>
<dbReference type="SMART" id="SM00855">
    <property type="entry name" value="PGAM"/>
    <property type="match status" value="1"/>
</dbReference>
<proteinExistence type="predicted"/>
<evidence type="ECO:0000313" key="2">
    <source>
        <dbReference type="Proteomes" id="UP000243106"/>
    </source>
</evidence>
<dbReference type="EMBL" id="FOXV01000008">
    <property type="protein sequence ID" value="SFQ53268.1"/>
    <property type="molecule type" value="Genomic_DNA"/>
</dbReference>
<dbReference type="Pfam" id="PF00300">
    <property type="entry name" value="His_Phos_1"/>
    <property type="match status" value="1"/>
</dbReference>
<organism evidence="1 2">
    <name type="scientific">Roseivivax halotolerans</name>
    <dbReference type="NCBI Taxonomy" id="93684"/>
    <lineage>
        <taxon>Bacteria</taxon>
        <taxon>Pseudomonadati</taxon>
        <taxon>Pseudomonadota</taxon>
        <taxon>Alphaproteobacteria</taxon>
        <taxon>Rhodobacterales</taxon>
        <taxon>Roseobacteraceae</taxon>
        <taxon>Roseivivax</taxon>
    </lineage>
</organism>
<dbReference type="CDD" id="cd07067">
    <property type="entry name" value="HP_PGM_like"/>
    <property type="match status" value="1"/>
</dbReference>
<accession>A0A1I5ZA68</accession>
<name>A0A1I5ZA68_9RHOB</name>
<dbReference type="STRING" id="93684.SAMN05421853_108172"/>
<keyword evidence="2" id="KW-1185">Reference proteome</keyword>
<dbReference type="InterPro" id="IPR050275">
    <property type="entry name" value="PGM_Phosphatase"/>
</dbReference>
<dbReference type="Gene3D" id="3.40.50.1240">
    <property type="entry name" value="Phosphoglycerate mutase-like"/>
    <property type="match status" value="1"/>
</dbReference>
<evidence type="ECO:0000313" key="1">
    <source>
        <dbReference type="EMBL" id="SFQ53268.1"/>
    </source>
</evidence>
<dbReference type="InterPro" id="IPR029033">
    <property type="entry name" value="His_PPase_superfam"/>
</dbReference>
<gene>
    <name evidence="1" type="ORF">SAMN05421853_108172</name>
</gene>
<dbReference type="PANTHER" id="PTHR48100">
    <property type="entry name" value="BROAD-SPECIFICITY PHOSPHATASE YOR283W-RELATED"/>
    <property type="match status" value="1"/>
</dbReference>
<dbReference type="GO" id="GO:0016791">
    <property type="term" value="F:phosphatase activity"/>
    <property type="evidence" value="ECO:0007669"/>
    <property type="project" value="TreeGrafter"/>
</dbReference>
<dbReference type="GO" id="GO:0005737">
    <property type="term" value="C:cytoplasm"/>
    <property type="evidence" value="ECO:0007669"/>
    <property type="project" value="TreeGrafter"/>
</dbReference>
<protein>
    <submittedName>
        <fullName evidence="1">Alpha-ribazole phosphatase</fullName>
    </submittedName>
</protein>
<reference evidence="2" key="1">
    <citation type="submission" date="2016-10" db="EMBL/GenBank/DDBJ databases">
        <authorList>
            <person name="Varghese N."/>
            <person name="Submissions S."/>
        </authorList>
    </citation>
    <scope>NUCLEOTIDE SEQUENCE [LARGE SCALE GENOMIC DNA]</scope>
    <source>
        <strain evidence="2">JCM 10271</strain>
    </source>
</reference>
<dbReference type="PANTHER" id="PTHR48100:SF1">
    <property type="entry name" value="HISTIDINE PHOSPHATASE FAMILY PROTEIN-RELATED"/>
    <property type="match status" value="1"/>
</dbReference>